<dbReference type="InterPro" id="IPR006631">
    <property type="entry name" value="DM4_12"/>
</dbReference>
<dbReference type="STRING" id="104421.E1ZY80"/>
<proteinExistence type="predicted"/>
<accession>E1ZY80</accession>
<reference evidence="1 2" key="1">
    <citation type="journal article" date="2010" name="Science">
        <title>Genomic comparison of the ants Camponotus floridanus and Harpegnathos saltator.</title>
        <authorList>
            <person name="Bonasio R."/>
            <person name="Zhang G."/>
            <person name="Ye C."/>
            <person name="Mutti N.S."/>
            <person name="Fang X."/>
            <person name="Qin N."/>
            <person name="Donahue G."/>
            <person name="Yang P."/>
            <person name="Li Q."/>
            <person name="Li C."/>
            <person name="Zhang P."/>
            <person name="Huang Z."/>
            <person name="Berger S.L."/>
            <person name="Reinberg D."/>
            <person name="Wang J."/>
            <person name="Liebig J."/>
        </authorList>
    </citation>
    <scope>NUCLEOTIDE SEQUENCE [LARGE SCALE GENOMIC DNA]</scope>
    <source>
        <strain evidence="2">C129</strain>
    </source>
</reference>
<feature type="non-terminal residue" evidence="1">
    <location>
        <position position="1"/>
    </location>
</feature>
<dbReference type="PANTHER" id="PTHR21398:SF21">
    <property type="entry name" value="AGAP004005-PA"/>
    <property type="match status" value="1"/>
</dbReference>
<sequence>LQLIFGLGTPLQLDRESVIVGVFAKTIYNLPTNATDFTEPGVYYTRASKSRWSFYKMFEKMIALYGFGGKECLLRAICEVAYVPFDIHHGLLGELVQTFLR</sequence>
<dbReference type="AlphaFoldDB" id="E1ZY80"/>
<evidence type="ECO:0000313" key="2">
    <source>
        <dbReference type="Proteomes" id="UP000000311"/>
    </source>
</evidence>
<protein>
    <submittedName>
        <fullName evidence="1">Uncharacterized protein</fullName>
    </submittedName>
</protein>
<name>E1ZY80_CAMFO</name>
<dbReference type="PANTHER" id="PTHR21398">
    <property type="entry name" value="AGAP007094-PA"/>
    <property type="match status" value="1"/>
</dbReference>
<dbReference type="OrthoDB" id="8186940at2759"/>
<dbReference type="OMA" id="SRWSFYK"/>
<dbReference type="Pfam" id="PF07841">
    <property type="entry name" value="DM4_12"/>
    <property type="match status" value="1"/>
</dbReference>
<evidence type="ECO:0000313" key="1">
    <source>
        <dbReference type="EMBL" id="EFN73779.1"/>
    </source>
</evidence>
<dbReference type="Proteomes" id="UP000000311">
    <property type="component" value="Unassembled WGS sequence"/>
</dbReference>
<gene>
    <name evidence="1" type="ORF">EAG_06421</name>
</gene>
<organism evidence="2">
    <name type="scientific">Camponotus floridanus</name>
    <name type="common">Florida carpenter ant</name>
    <dbReference type="NCBI Taxonomy" id="104421"/>
    <lineage>
        <taxon>Eukaryota</taxon>
        <taxon>Metazoa</taxon>
        <taxon>Ecdysozoa</taxon>
        <taxon>Arthropoda</taxon>
        <taxon>Hexapoda</taxon>
        <taxon>Insecta</taxon>
        <taxon>Pterygota</taxon>
        <taxon>Neoptera</taxon>
        <taxon>Endopterygota</taxon>
        <taxon>Hymenoptera</taxon>
        <taxon>Apocrita</taxon>
        <taxon>Aculeata</taxon>
        <taxon>Formicoidea</taxon>
        <taxon>Formicidae</taxon>
        <taxon>Formicinae</taxon>
        <taxon>Camponotus</taxon>
    </lineage>
</organism>
<dbReference type="EMBL" id="GL435204">
    <property type="protein sequence ID" value="EFN73779.1"/>
    <property type="molecule type" value="Genomic_DNA"/>
</dbReference>
<dbReference type="InParanoid" id="E1ZY80"/>
<feature type="non-terminal residue" evidence="1">
    <location>
        <position position="101"/>
    </location>
</feature>
<keyword evidence="2" id="KW-1185">Reference proteome</keyword>